<keyword evidence="2" id="KW-1185">Reference proteome</keyword>
<dbReference type="Proteomes" id="UP000479000">
    <property type="component" value="Unassembled WGS sequence"/>
</dbReference>
<protein>
    <submittedName>
        <fullName evidence="1">Uncharacterized protein</fullName>
    </submittedName>
</protein>
<evidence type="ECO:0000313" key="2">
    <source>
        <dbReference type="Proteomes" id="UP000479000"/>
    </source>
</evidence>
<feature type="non-terminal residue" evidence="1">
    <location>
        <position position="1"/>
    </location>
</feature>
<name>A0A6H5HDT7_9HEMI</name>
<feature type="non-terminal residue" evidence="1">
    <location>
        <position position="79"/>
    </location>
</feature>
<dbReference type="AlphaFoldDB" id="A0A6H5HDT7"/>
<proteinExistence type="predicted"/>
<organism evidence="1 2">
    <name type="scientific">Nesidiocoris tenuis</name>
    <dbReference type="NCBI Taxonomy" id="355587"/>
    <lineage>
        <taxon>Eukaryota</taxon>
        <taxon>Metazoa</taxon>
        <taxon>Ecdysozoa</taxon>
        <taxon>Arthropoda</taxon>
        <taxon>Hexapoda</taxon>
        <taxon>Insecta</taxon>
        <taxon>Pterygota</taxon>
        <taxon>Neoptera</taxon>
        <taxon>Paraneoptera</taxon>
        <taxon>Hemiptera</taxon>
        <taxon>Heteroptera</taxon>
        <taxon>Panheteroptera</taxon>
        <taxon>Cimicomorpha</taxon>
        <taxon>Miridae</taxon>
        <taxon>Dicyphina</taxon>
        <taxon>Nesidiocoris</taxon>
    </lineage>
</organism>
<sequence length="79" mass="8433">MKYGAALMNSSAHETAGGHCPTWAFITNGHCPSGGDCPARTGPALLNEYISKANMRFGIWRMARDGDFEGNSDTRPSGN</sequence>
<reference evidence="1 2" key="1">
    <citation type="submission" date="2020-02" db="EMBL/GenBank/DDBJ databases">
        <authorList>
            <person name="Ferguson B K."/>
        </authorList>
    </citation>
    <scope>NUCLEOTIDE SEQUENCE [LARGE SCALE GENOMIC DNA]</scope>
</reference>
<accession>A0A6H5HDT7</accession>
<evidence type="ECO:0000313" key="1">
    <source>
        <dbReference type="EMBL" id="CAB0014257.1"/>
    </source>
</evidence>
<dbReference type="EMBL" id="CADCXU010027601">
    <property type="protein sequence ID" value="CAB0014257.1"/>
    <property type="molecule type" value="Genomic_DNA"/>
</dbReference>
<gene>
    <name evidence="1" type="ORF">NTEN_LOCUS18705</name>
</gene>